<evidence type="ECO:0000256" key="2">
    <source>
        <dbReference type="ARBA" id="ARBA00023015"/>
    </source>
</evidence>
<dbReference type="Proteomes" id="UP000030185">
    <property type="component" value="Unassembled WGS sequence"/>
</dbReference>
<dbReference type="STRING" id="153721.MYP_2600"/>
<name>A0A098LEM9_9BACT</name>
<dbReference type="Gene3D" id="3.40.50.2300">
    <property type="match status" value="1"/>
</dbReference>
<evidence type="ECO:0000256" key="1">
    <source>
        <dbReference type="ARBA" id="ARBA00022553"/>
    </source>
</evidence>
<feature type="domain" description="Response regulatory" evidence="7">
    <location>
        <begin position="5"/>
        <end position="121"/>
    </location>
</feature>
<evidence type="ECO:0000256" key="3">
    <source>
        <dbReference type="ARBA" id="ARBA00023125"/>
    </source>
</evidence>
<dbReference type="PRINTS" id="PR00038">
    <property type="entry name" value="HTHLUXR"/>
</dbReference>
<proteinExistence type="predicted"/>
<dbReference type="PROSITE" id="PS00622">
    <property type="entry name" value="HTH_LUXR_1"/>
    <property type="match status" value="1"/>
</dbReference>
<dbReference type="SUPFAM" id="SSF46894">
    <property type="entry name" value="C-terminal effector domain of the bipartite response regulators"/>
    <property type="match status" value="1"/>
</dbReference>
<organism evidence="8 9">
    <name type="scientific">Sporocytophaga myxococcoides</name>
    <dbReference type="NCBI Taxonomy" id="153721"/>
    <lineage>
        <taxon>Bacteria</taxon>
        <taxon>Pseudomonadati</taxon>
        <taxon>Bacteroidota</taxon>
        <taxon>Cytophagia</taxon>
        <taxon>Cytophagales</taxon>
        <taxon>Cytophagaceae</taxon>
        <taxon>Sporocytophaga</taxon>
    </lineage>
</organism>
<dbReference type="Pfam" id="PF00196">
    <property type="entry name" value="GerE"/>
    <property type="match status" value="1"/>
</dbReference>
<evidence type="ECO:0000256" key="4">
    <source>
        <dbReference type="ARBA" id="ARBA00023163"/>
    </source>
</evidence>
<keyword evidence="9" id="KW-1185">Reference proteome</keyword>
<dbReference type="InterPro" id="IPR000792">
    <property type="entry name" value="Tscrpt_reg_LuxR_C"/>
</dbReference>
<dbReference type="GO" id="GO:0003677">
    <property type="term" value="F:DNA binding"/>
    <property type="evidence" value="ECO:0007669"/>
    <property type="project" value="UniProtKB-KW"/>
</dbReference>
<dbReference type="SMART" id="SM00448">
    <property type="entry name" value="REC"/>
    <property type="match status" value="1"/>
</dbReference>
<keyword evidence="3" id="KW-0238">DNA-binding</keyword>
<dbReference type="eggNOG" id="COG2197">
    <property type="taxonomic scope" value="Bacteria"/>
</dbReference>
<evidence type="ECO:0000313" key="8">
    <source>
        <dbReference type="EMBL" id="GAL85371.1"/>
    </source>
</evidence>
<dbReference type="OrthoDB" id="9797341at2"/>
<dbReference type="Pfam" id="PF00072">
    <property type="entry name" value="Response_reg"/>
    <property type="match status" value="1"/>
</dbReference>
<dbReference type="EMBL" id="BBLT01000004">
    <property type="protein sequence ID" value="GAL85371.1"/>
    <property type="molecule type" value="Genomic_DNA"/>
</dbReference>
<feature type="domain" description="HTH luxR-type" evidence="6">
    <location>
        <begin position="142"/>
        <end position="207"/>
    </location>
</feature>
<dbReference type="AlphaFoldDB" id="A0A098LEM9"/>
<dbReference type="SMART" id="SM00421">
    <property type="entry name" value="HTH_LUXR"/>
    <property type="match status" value="1"/>
</dbReference>
<comment type="caution">
    <text evidence="8">The sequence shown here is derived from an EMBL/GenBank/DDBJ whole genome shotgun (WGS) entry which is preliminary data.</text>
</comment>
<reference evidence="8 9" key="1">
    <citation type="submission" date="2014-09" db="EMBL/GenBank/DDBJ databases">
        <title>Sporocytophaga myxococcoides PG-01 genome sequencing.</title>
        <authorList>
            <person name="Liu L."/>
            <person name="Gao P.J."/>
            <person name="Chen G.J."/>
            <person name="Wang L.S."/>
        </authorList>
    </citation>
    <scope>NUCLEOTIDE SEQUENCE [LARGE SCALE GENOMIC DNA]</scope>
    <source>
        <strain evidence="8 9">PG-01</strain>
    </source>
</reference>
<dbReference type="SUPFAM" id="SSF52172">
    <property type="entry name" value="CheY-like"/>
    <property type="match status" value="1"/>
</dbReference>
<dbReference type="CDD" id="cd06170">
    <property type="entry name" value="LuxR_C_like"/>
    <property type="match status" value="1"/>
</dbReference>
<dbReference type="PANTHER" id="PTHR43214:SF41">
    <property type="entry name" value="NITRATE_NITRITE RESPONSE REGULATOR PROTEIN NARP"/>
    <property type="match status" value="1"/>
</dbReference>
<evidence type="ECO:0000259" key="7">
    <source>
        <dbReference type="PROSITE" id="PS50110"/>
    </source>
</evidence>
<sequence>MDKIRIFILDDHYLIREGLKKTLKSVKDFIIVGESPDLADLLLVMKDFNPDILFLEIGLCKRPIVELLVDIKNVSPKTKILAISDCSCEMKVFTSVKAGVAGFISNKADREEVIKAVLEISSGNDYYSPEVTKILMKGLFAGRGTDIQFSERESEIMNLICQGITNDSIASQLFLSENTVATHKRNIMKKAGVRRTSDLILWALDKKLIARTS</sequence>
<keyword evidence="4" id="KW-0804">Transcription</keyword>
<dbReference type="PROSITE" id="PS50110">
    <property type="entry name" value="RESPONSE_REGULATORY"/>
    <property type="match status" value="1"/>
</dbReference>
<keyword evidence="2" id="KW-0805">Transcription regulation</keyword>
<dbReference type="PROSITE" id="PS50043">
    <property type="entry name" value="HTH_LUXR_2"/>
    <property type="match status" value="1"/>
</dbReference>
<dbReference type="InterPro" id="IPR016032">
    <property type="entry name" value="Sig_transdc_resp-reg_C-effctor"/>
</dbReference>
<dbReference type="InterPro" id="IPR058245">
    <property type="entry name" value="NreC/VraR/RcsB-like_REC"/>
</dbReference>
<evidence type="ECO:0000313" key="9">
    <source>
        <dbReference type="Proteomes" id="UP000030185"/>
    </source>
</evidence>
<comment type="caution">
    <text evidence="5">Lacks conserved residue(s) required for the propagation of feature annotation.</text>
</comment>
<dbReference type="InterPro" id="IPR011006">
    <property type="entry name" value="CheY-like_superfamily"/>
</dbReference>
<dbReference type="GO" id="GO:0006355">
    <property type="term" value="P:regulation of DNA-templated transcription"/>
    <property type="evidence" value="ECO:0007669"/>
    <property type="project" value="InterPro"/>
</dbReference>
<keyword evidence="1" id="KW-0597">Phosphoprotein</keyword>
<dbReference type="PANTHER" id="PTHR43214">
    <property type="entry name" value="TWO-COMPONENT RESPONSE REGULATOR"/>
    <property type="match status" value="1"/>
</dbReference>
<gene>
    <name evidence="8" type="ORF">MYP_2600</name>
</gene>
<dbReference type="CDD" id="cd17535">
    <property type="entry name" value="REC_NarL-like"/>
    <property type="match status" value="1"/>
</dbReference>
<accession>A0A098LEM9</accession>
<evidence type="ECO:0000256" key="5">
    <source>
        <dbReference type="PROSITE-ProRule" id="PRU00169"/>
    </source>
</evidence>
<dbReference type="RefSeq" id="WP_045463755.1">
    <property type="nucleotide sequence ID" value="NZ_BBLT01000004.1"/>
</dbReference>
<protein>
    <submittedName>
        <fullName evidence="8">Fimbrial Z protein signal transducer</fullName>
    </submittedName>
</protein>
<dbReference type="InterPro" id="IPR001789">
    <property type="entry name" value="Sig_transdc_resp-reg_receiver"/>
</dbReference>
<evidence type="ECO:0000259" key="6">
    <source>
        <dbReference type="PROSITE" id="PS50043"/>
    </source>
</evidence>
<dbReference type="GO" id="GO:0000160">
    <property type="term" value="P:phosphorelay signal transduction system"/>
    <property type="evidence" value="ECO:0007669"/>
    <property type="project" value="InterPro"/>
</dbReference>
<dbReference type="InterPro" id="IPR039420">
    <property type="entry name" value="WalR-like"/>
</dbReference>